<evidence type="ECO:0000259" key="3">
    <source>
        <dbReference type="PROSITE" id="PS51762"/>
    </source>
</evidence>
<dbReference type="InterPro" id="IPR000757">
    <property type="entry name" value="Beta-glucanase-like"/>
</dbReference>
<proteinExistence type="inferred from homology"/>
<dbReference type="OrthoDB" id="4781at2759"/>
<dbReference type="PANTHER" id="PTHR10963">
    <property type="entry name" value="GLYCOSYL HYDROLASE-RELATED"/>
    <property type="match status" value="1"/>
</dbReference>
<protein>
    <submittedName>
        <fullName evidence="4">Glycoside hydrolase family 16 protein</fullName>
    </submittedName>
</protein>
<dbReference type="InterPro" id="IPR050546">
    <property type="entry name" value="Glycosyl_Hydrlase_16"/>
</dbReference>
<dbReference type="HOGENOM" id="CLU_019533_1_2_1"/>
<gene>
    <name evidence="4" type="ORF">M422DRAFT_169622</name>
</gene>
<dbReference type="Gene3D" id="2.60.120.200">
    <property type="match status" value="1"/>
</dbReference>
<reference evidence="4 5" key="1">
    <citation type="submission" date="2014-06" db="EMBL/GenBank/DDBJ databases">
        <title>Evolutionary Origins and Diversification of the Mycorrhizal Mutualists.</title>
        <authorList>
            <consortium name="DOE Joint Genome Institute"/>
            <consortium name="Mycorrhizal Genomics Consortium"/>
            <person name="Kohler A."/>
            <person name="Kuo A."/>
            <person name="Nagy L.G."/>
            <person name="Floudas D."/>
            <person name="Copeland A."/>
            <person name="Barry K.W."/>
            <person name="Cichocki N."/>
            <person name="Veneault-Fourrey C."/>
            <person name="LaButti K."/>
            <person name="Lindquist E.A."/>
            <person name="Lipzen A."/>
            <person name="Lundell T."/>
            <person name="Morin E."/>
            <person name="Murat C."/>
            <person name="Riley R."/>
            <person name="Ohm R."/>
            <person name="Sun H."/>
            <person name="Tunlid A."/>
            <person name="Henrissat B."/>
            <person name="Grigoriev I.V."/>
            <person name="Hibbett D.S."/>
            <person name="Martin F."/>
        </authorList>
    </citation>
    <scope>NUCLEOTIDE SEQUENCE [LARGE SCALE GENOMIC DNA]</scope>
    <source>
        <strain evidence="4 5">SS14</strain>
    </source>
</reference>
<keyword evidence="5" id="KW-1185">Reference proteome</keyword>
<keyword evidence="2" id="KW-1133">Transmembrane helix</keyword>
<comment type="similarity">
    <text evidence="1">Belongs to the glycosyl hydrolase 16 family.</text>
</comment>
<sequence>MVSDVGSDNTYALDYNGVANSLQEIKGSDARYLSTSYSTISFDEDSGFEKDTDRPLRPCTLVTEKIHKPWMENKDWRIAASYWIFFWSAIGMAGAALFIWHGWTSVPLIKQPLCLVMSDDFNTFDTVNTWHQEVDLSGFQNGEFEMTTTSPNNSYVKNGTLFIVPTLTSEVIGVANVFDAYTYNATGCTNTVDPDNDCGAVSNATAGVVINPVMSARITTQKSFSIAYGKVEIRARMPKGDWIWPSIWMLPVDNVYGNWPRSGKFSIVQSRGNSIRYQAGGQNSVHAALQWGPTVALNRNGETSGAWAPRRGSFGDDFHTYTLEWTQDYLRVSVDTKLKHSLDLRFNTPFWNRGNFPDSITNGTGTITLTNPWEGRGESAPFDQRFYLIMDVAVGGTHGYFPDNVGGKPWLDESRTAMRDFALAQDEWYPTWPANLEERGMAIDYVKMWQLC</sequence>
<evidence type="ECO:0000256" key="1">
    <source>
        <dbReference type="ARBA" id="ARBA00006865"/>
    </source>
</evidence>
<organism evidence="4 5">
    <name type="scientific">Sphaerobolus stellatus (strain SS14)</name>
    <dbReference type="NCBI Taxonomy" id="990650"/>
    <lineage>
        <taxon>Eukaryota</taxon>
        <taxon>Fungi</taxon>
        <taxon>Dikarya</taxon>
        <taxon>Basidiomycota</taxon>
        <taxon>Agaricomycotina</taxon>
        <taxon>Agaricomycetes</taxon>
        <taxon>Phallomycetidae</taxon>
        <taxon>Geastrales</taxon>
        <taxon>Sphaerobolaceae</taxon>
        <taxon>Sphaerobolus</taxon>
    </lineage>
</organism>
<feature type="domain" description="GH16" evidence="3">
    <location>
        <begin position="101"/>
        <end position="452"/>
    </location>
</feature>
<keyword evidence="2" id="KW-0472">Membrane</keyword>
<dbReference type="SUPFAM" id="SSF49899">
    <property type="entry name" value="Concanavalin A-like lectins/glucanases"/>
    <property type="match status" value="1"/>
</dbReference>
<dbReference type="AlphaFoldDB" id="A0A0C9VYJ2"/>
<dbReference type="Proteomes" id="UP000054279">
    <property type="component" value="Unassembled WGS sequence"/>
</dbReference>
<dbReference type="GO" id="GO:0005975">
    <property type="term" value="P:carbohydrate metabolic process"/>
    <property type="evidence" value="ECO:0007669"/>
    <property type="project" value="InterPro"/>
</dbReference>
<dbReference type="InterPro" id="IPR013320">
    <property type="entry name" value="ConA-like_dom_sf"/>
</dbReference>
<keyword evidence="4" id="KW-0378">Hydrolase</keyword>
<dbReference type="PANTHER" id="PTHR10963:SF55">
    <property type="entry name" value="GLYCOSIDE HYDROLASE FAMILY 16 PROTEIN"/>
    <property type="match status" value="1"/>
</dbReference>
<feature type="transmembrane region" description="Helical" evidence="2">
    <location>
        <begin position="80"/>
        <end position="103"/>
    </location>
</feature>
<name>A0A0C9VYJ2_SPHS4</name>
<dbReference type="GO" id="GO:0004553">
    <property type="term" value="F:hydrolase activity, hydrolyzing O-glycosyl compounds"/>
    <property type="evidence" value="ECO:0007669"/>
    <property type="project" value="InterPro"/>
</dbReference>
<evidence type="ECO:0000313" key="5">
    <source>
        <dbReference type="Proteomes" id="UP000054279"/>
    </source>
</evidence>
<dbReference type="EMBL" id="KN837122">
    <property type="protein sequence ID" value="KIJ43531.1"/>
    <property type="molecule type" value="Genomic_DNA"/>
</dbReference>
<evidence type="ECO:0000256" key="2">
    <source>
        <dbReference type="SAM" id="Phobius"/>
    </source>
</evidence>
<keyword evidence="2" id="KW-0812">Transmembrane</keyword>
<dbReference type="PROSITE" id="PS51762">
    <property type="entry name" value="GH16_2"/>
    <property type="match status" value="1"/>
</dbReference>
<evidence type="ECO:0000313" key="4">
    <source>
        <dbReference type="EMBL" id="KIJ43531.1"/>
    </source>
</evidence>
<accession>A0A0C9VYJ2</accession>